<gene>
    <name evidence="10" type="ordered locus">Astex_3721</name>
</gene>
<dbReference type="GO" id="GO:0005886">
    <property type="term" value="C:plasma membrane"/>
    <property type="evidence" value="ECO:0007669"/>
    <property type="project" value="UniProtKB-SubCell"/>
</dbReference>
<evidence type="ECO:0000256" key="2">
    <source>
        <dbReference type="ARBA" id="ARBA00005801"/>
    </source>
</evidence>
<keyword evidence="5 7" id="KW-1133">Transmembrane helix</keyword>
<name>E8RVR6_ASTEC</name>
<dbReference type="InterPro" id="IPR000045">
    <property type="entry name" value="Prepilin_IV_endopep_pep"/>
</dbReference>
<dbReference type="GO" id="GO:0004190">
    <property type="term" value="F:aspartic-type endopeptidase activity"/>
    <property type="evidence" value="ECO:0007669"/>
    <property type="project" value="InterPro"/>
</dbReference>
<dbReference type="InterPro" id="IPR050882">
    <property type="entry name" value="Prepilin_peptidase/N-MTase"/>
</dbReference>
<evidence type="ECO:0000313" key="11">
    <source>
        <dbReference type="Proteomes" id="UP000001492"/>
    </source>
</evidence>
<dbReference type="EMBL" id="CP002398">
    <property type="protein sequence ID" value="ADU15338.1"/>
    <property type="molecule type" value="Genomic_DNA"/>
</dbReference>
<keyword evidence="6 7" id="KW-0472">Membrane</keyword>
<evidence type="ECO:0000259" key="8">
    <source>
        <dbReference type="Pfam" id="PF01478"/>
    </source>
</evidence>
<keyword evidence="4 7" id="KW-0812">Transmembrane</keyword>
<comment type="similarity">
    <text evidence="2">Belongs to the peptidase A24 family.</text>
</comment>
<evidence type="ECO:0000256" key="4">
    <source>
        <dbReference type="ARBA" id="ARBA00022692"/>
    </source>
</evidence>
<feature type="transmembrane region" description="Helical" evidence="7">
    <location>
        <begin position="136"/>
        <end position="153"/>
    </location>
</feature>
<evidence type="ECO:0000256" key="5">
    <source>
        <dbReference type="ARBA" id="ARBA00022989"/>
    </source>
</evidence>
<feature type="transmembrane region" description="Helical" evidence="7">
    <location>
        <begin position="235"/>
        <end position="256"/>
    </location>
</feature>
<dbReference type="PANTHER" id="PTHR30487:SF0">
    <property type="entry name" value="PREPILIN LEADER PEPTIDASE_N-METHYLTRANSFERASE-RELATED"/>
    <property type="match status" value="1"/>
</dbReference>
<dbReference type="Gene3D" id="1.20.120.1220">
    <property type="match status" value="1"/>
</dbReference>
<organism evidence="10 11">
    <name type="scientific">Asticcacaulis excentricus (strain ATCC 15261 / DSM 4724 / KCTC 12464 / NCIMB 9791 / VKM B-1370 / CB 48)</name>
    <dbReference type="NCBI Taxonomy" id="573065"/>
    <lineage>
        <taxon>Bacteria</taxon>
        <taxon>Pseudomonadati</taxon>
        <taxon>Pseudomonadota</taxon>
        <taxon>Alphaproteobacteria</taxon>
        <taxon>Caulobacterales</taxon>
        <taxon>Caulobacteraceae</taxon>
        <taxon>Asticcacaulis</taxon>
    </lineage>
</organism>
<feature type="domain" description="Prepilin peptidase A24 N-terminal" evidence="9">
    <location>
        <begin position="24"/>
        <end position="100"/>
    </location>
</feature>
<dbReference type="HOGENOM" id="CLU_057101_0_0_5"/>
<sequence>MSALTPSQVLPDIPAPCLAALGAVVGLVIGSFVTNTAVRSTRGEANHLGRSVCDHCRTPLRWSETIPMVSLLIQGGRCRTCRAQIDPIHFWGEFAGAGVLGLSASLLPLPQALAVGLLGFALLALSLIDIQTFRLPNPLVFMVLVFSGLLSVVRGEGLTSLLWAAGVFIVLKALQFILQKRSGVAALGEGDIKLMSALALWLGSSVAYAFTLASLGALVFIVLTRRRGRIPFGPFIAAGAFVVGVVIEAPILHGLALETLGGVQ</sequence>
<accession>E8RVR6</accession>
<keyword evidence="11" id="KW-1185">Reference proteome</keyword>
<dbReference type="AlphaFoldDB" id="E8RVR6"/>
<evidence type="ECO:0000256" key="1">
    <source>
        <dbReference type="ARBA" id="ARBA00004651"/>
    </source>
</evidence>
<dbReference type="Pfam" id="PF01478">
    <property type="entry name" value="Peptidase_A24"/>
    <property type="match status" value="1"/>
</dbReference>
<dbReference type="RefSeq" id="WP_013481151.1">
    <property type="nucleotide sequence ID" value="NC_014819.1"/>
</dbReference>
<reference evidence="11" key="1">
    <citation type="submission" date="2010-12" db="EMBL/GenBank/DDBJ databases">
        <title>Complete sequence of plasmid 2 of Asticcacaulis excentricus CB 48.</title>
        <authorList>
            <consortium name="US DOE Joint Genome Institute"/>
            <person name="Lucas S."/>
            <person name="Copeland A."/>
            <person name="Lapidus A."/>
            <person name="Cheng J.-F."/>
            <person name="Bruce D."/>
            <person name="Goodwin L."/>
            <person name="Pitluck S."/>
            <person name="Teshima H."/>
            <person name="Davenport K."/>
            <person name="Detter J.C."/>
            <person name="Han C."/>
            <person name="Tapia R."/>
            <person name="Land M."/>
            <person name="Hauser L."/>
            <person name="Jeffries C."/>
            <person name="Kyrpides N."/>
            <person name="Ivanova N."/>
            <person name="Ovchinnikova G."/>
            <person name="Brun Y.V."/>
            <person name="Woyke T."/>
        </authorList>
    </citation>
    <scope>NUCLEOTIDE SEQUENCE [LARGE SCALE GENOMIC DNA]</scope>
    <source>
        <strain evidence="11">ATCC 15261 / DSM 4724 / KCTC 12464 / NCIMB 9791 / VKM B-1370 / CB 48</strain>
        <plasmid evidence="11">pASTEX02</plasmid>
    </source>
</reference>
<dbReference type="OrthoDB" id="9789291at2"/>
<evidence type="ECO:0000256" key="3">
    <source>
        <dbReference type="ARBA" id="ARBA00022475"/>
    </source>
</evidence>
<dbReference type="PANTHER" id="PTHR30487">
    <property type="entry name" value="TYPE 4 PREPILIN-LIKE PROTEINS LEADER PEPTIDE-PROCESSING ENZYME"/>
    <property type="match status" value="1"/>
</dbReference>
<evidence type="ECO:0000259" key="9">
    <source>
        <dbReference type="Pfam" id="PF06750"/>
    </source>
</evidence>
<feature type="transmembrane region" description="Helical" evidence="7">
    <location>
        <begin position="13"/>
        <end position="33"/>
    </location>
</feature>
<geneLocation type="plasmid" evidence="10 11">
    <name>pASTEX02</name>
</geneLocation>
<dbReference type="Proteomes" id="UP000001492">
    <property type="component" value="Plasmid pASTEX02"/>
</dbReference>
<evidence type="ECO:0000313" key="10">
    <source>
        <dbReference type="EMBL" id="ADU15338.1"/>
    </source>
</evidence>
<dbReference type="GO" id="GO:0006465">
    <property type="term" value="P:signal peptide processing"/>
    <property type="evidence" value="ECO:0007669"/>
    <property type="project" value="TreeGrafter"/>
</dbReference>
<dbReference type="KEGG" id="aex:Astex_3721"/>
<feature type="domain" description="Prepilin type IV endopeptidase peptidase" evidence="8">
    <location>
        <begin position="118"/>
        <end position="221"/>
    </location>
</feature>
<proteinExistence type="inferred from homology"/>
<feature type="transmembrane region" description="Helical" evidence="7">
    <location>
        <begin position="198"/>
        <end position="223"/>
    </location>
</feature>
<dbReference type="InterPro" id="IPR010627">
    <property type="entry name" value="Prepilin_pept_A24_N"/>
</dbReference>
<keyword evidence="3" id="KW-1003">Cell membrane</keyword>
<evidence type="ECO:0000256" key="6">
    <source>
        <dbReference type="ARBA" id="ARBA00023136"/>
    </source>
</evidence>
<protein>
    <submittedName>
        <fullName evidence="10">Peptidase A24A domain protein</fullName>
    </submittedName>
</protein>
<comment type="subcellular location">
    <subcellularLocation>
        <location evidence="1">Cell membrane</location>
        <topology evidence="1">Multi-pass membrane protein</topology>
    </subcellularLocation>
</comment>
<dbReference type="Pfam" id="PF06750">
    <property type="entry name" value="A24_N_bact"/>
    <property type="match status" value="1"/>
</dbReference>
<feature type="transmembrane region" description="Helical" evidence="7">
    <location>
        <begin position="160"/>
        <end position="178"/>
    </location>
</feature>
<evidence type="ECO:0000256" key="7">
    <source>
        <dbReference type="SAM" id="Phobius"/>
    </source>
</evidence>
<keyword evidence="10" id="KW-0614">Plasmid</keyword>